<keyword evidence="1" id="KW-0472">Membrane</keyword>
<dbReference type="Proteomes" id="UP000011531">
    <property type="component" value="Unassembled WGS sequence"/>
</dbReference>
<feature type="transmembrane region" description="Helical" evidence="1">
    <location>
        <begin position="95"/>
        <end position="114"/>
    </location>
</feature>
<feature type="transmembrane region" description="Helical" evidence="1">
    <location>
        <begin position="67"/>
        <end position="83"/>
    </location>
</feature>
<evidence type="ECO:0000313" key="3">
    <source>
        <dbReference type="Proteomes" id="UP000011531"/>
    </source>
</evidence>
<comment type="caution">
    <text evidence="2">The sequence shown here is derived from an EMBL/GenBank/DDBJ whole genome shotgun (WGS) entry which is preliminary data.</text>
</comment>
<dbReference type="AlphaFoldDB" id="L9X0B4"/>
<sequence>MGDGFRETALGGLFVLVASYLLVVPGRRLWGPTIDRVGEFGFLLVLIGVCIACGAGFGALTGIRFRRLLVGGAVVYAVWWLYLEVTAGPFDSPVHVLLGAFMLGGFTVGARLAGTARSRYG</sequence>
<keyword evidence="1" id="KW-0812">Transmembrane</keyword>
<proteinExistence type="predicted"/>
<reference evidence="2 3" key="1">
    <citation type="journal article" date="2014" name="PLoS Genet.">
        <title>Phylogenetically driven sequencing of extremely halophilic archaea reveals strategies for static and dynamic osmo-response.</title>
        <authorList>
            <person name="Becker E.A."/>
            <person name="Seitzer P.M."/>
            <person name="Tritt A."/>
            <person name="Larsen D."/>
            <person name="Krusor M."/>
            <person name="Yao A.I."/>
            <person name="Wu D."/>
            <person name="Madern D."/>
            <person name="Eisen J.A."/>
            <person name="Darling A.E."/>
            <person name="Facciotti M.T."/>
        </authorList>
    </citation>
    <scope>NUCLEOTIDE SEQUENCE [LARGE SCALE GENOMIC DNA]</scope>
    <source>
        <strain evidence="2 3">DSM 18795</strain>
    </source>
</reference>
<keyword evidence="3" id="KW-1185">Reference proteome</keyword>
<dbReference type="RefSeq" id="WP_008425229.1">
    <property type="nucleotide sequence ID" value="NZ_AOIA01000129.1"/>
</dbReference>
<dbReference type="EMBL" id="AOIA01000129">
    <property type="protein sequence ID" value="ELY55160.1"/>
    <property type="molecule type" value="Genomic_DNA"/>
</dbReference>
<name>L9X0B4_9EURY</name>
<feature type="transmembrane region" description="Helical" evidence="1">
    <location>
        <begin position="12"/>
        <end position="30"/>
    </location>
</feature>
<keyword evidence="1" id="KW-1133">Transmembrane helix</keyword>
<evidence type="ECO:0000313" key="2">
    <source>
        <dbReference type="EMBL" id="ELY55160.1"/>
    </source>
</evidence>
<gene>
    <name evidence="2" type="ORF">C492_15941</name>
</gene>
<protein>
    <submittedName>
        <fullName evidence="2">Major facilitator superfamily transporter</fullName>
    </submittedName>
</protein>
<organism evidence="2 3">
    <name type="scientific">Natronococcus jeotgali DSM 18795</name>
    <dbReference type="NCBI Taxonomy" id="1227498"/>
    <lineage>
        <taxon>Archaea</taxon>
        <taxon>Methanobacteriati</taxon>
        <taxon>Methanobacteriota</taxon>
        <taxon>Stenosarchaea group</taxon>
        <taxon>Halobacteria</taxon>
        <taxon>Halobacteriales</taxon>
        <taxon>Natrialbaceae</taxon>
        <taxon>Natronococcus</taxon>
    </lineage>
</organism>
<feature type="transmembrane region" description="Helical" evidence="1">
    <location>
        <begin position="42"/>
        <end position="60"/>
    </location>
</feature>
<accession>L9X0B4</accession>
<evidence type="ECO:0000256" key="1">
    <source>
        <dbReference type="SAM" id="Phobius"/>
    </source>
</evidence>